<dbReference type="PANTHER" id="PTHR35810:SF1">
    <property type="entry name" value="CYTOPLASMIC PROTEIN"/>
    <property type="match status" value="1"/>
</dbReference>
<sequence>MSDLEPVHLQEDQATGDRFLFYGTDTGPKVEIYYQGDELWMTQAQIADLYGRDVSTISRHIGSILEEGELDESNLHKTQIASSTKPITLYSLDMVISVGYRVSSKQATMFRRWATNKLVQFATKGFVVDATRLKSPDYRDRVTELRDIIRDIRSDEANVYRELRSICAMCQDYDGTSDEWHEFYKNTQAKLIYAVASNTPAEVLNNRADSNAPNMGLQTWPNDNIRKADVTTSKNYLAEREIKELNRLTTILLDIFEDQLDIGRLKTMVEAGNLLDKQLKDLGRSVLRSGGRVSMKDAKKHAEREYDKFKAKVKALRHEAADKVISEIKTAQKGLPRTTKK</sequence>
<dbReference type="OrthoDB" id="9802752at2"/>
<dbReference type="Proteomes" id="UP000471147">
    <property type="component" value="Unassembled WGS sequence"/>
</dbReference>
<keyword evidence="1" id="KW-0175">Coiled coil</keyword>
<organism evidence="2 3">
    <name type="scientific">Sphingorhabdus profundilacus</name>
    <dbReference type="NCBI Taxonomy" id="2509718"/>
    <lineage>
        <taxon>Bacteria</taxon>
        <taxon>Pseudomonadati</taxon>
        <taxon>Pseudomonadota</taxon>
        <taxon>Alphaproteobacteria</taxon>
        <taxon>Sphingomonadales</taxon>
        <taxon>Sphingomonadaceae</taxon>
        <taxon>Sphingorhabdus</taxon>
    </lineage>
</organism>
<keyword evidence="2" id="KW-0238">DNA-binding</keyword>
<dbReference type="PIRSF" id="PIRSF015268">
    <property type="entry name" value="Virulence_RhuM"/>
    <property type="match status" value="1"/>
</dbReference>
<gene>
    <name evidence="2" type="ORF">EUU23_11655</name>
</gene>
<dbReference type="PANTHER" id="PTHR35810">
    <property type="entry name" value="CYTOPLASMIC PROTEIN-RELATED"/>
    <property type="match status" value="1"/>
</dbReference>
<comment type="caution">
    <text evidence="2">The sequence shown here is derived from an EMBL/GenBank/DDBJ whole genome shotgun (WGS) entry which is preliminary data.</text>
</comment>
<evidence type="ECO:0000313" key="2">
    <source>
        <dbReference type="EMBL" id="MVZ98349.1"/>
    </source>
</evidence>
<dbReference type="GO" id="GO:0003677">
    <property type="term" value="F:DNA binding"/>
    <property type="evidence" value="ECO:0007669"/>
    <property type="project" value="UniProtKB-KW"/>
</dbReference>
<feature type="coiled-coil region" evidence="1">
    <location>
        <begin position="292"/>
        <end position="319"/>
    </location>
</feature>
<reference evidence="2 3" key="1">
    <citation type="submission" date="2019-01" db="EMBL/GenBank/DDBJ databases">
        <title>Sphingorhabdus lacus sp.nov., isolated from an oligotrophic freshwater lake.</title>
        <authorList>
            <person name="Park M."/>
        </authorList>
    </citation>
    <scope>NUCLEOTIDE SEQUENCE [LARGE SCALE GENOMIC DNA]</scope>
    <source>
        <strain evidence="2 3">IMCC26285</strain>
    </source>
</reference>
<proteinExistence type="predicted"/>
<dbReference type="InterPro" id="IPR011204">
    <property type="entry name" value="Virulence_RhuM-like"/>
</dbReference>
<accession>A0A6I4LZK7</accession>
<keyword evidence="3" id="KW-1185">Reference proteome</keyword>
<dbReference type="AlphaFoldDB" id="A0A6I4LZK7"/>
<evidence type="ECO:0000256" key="1">
    <source>
        <dbReference type="SAM" id="Coils"/>
    </source>
</evidence>
<protein>
    <submittedName>
        <fullName evidence="2">DNA-binding protein</fullName>
    </submittedName>
</protein>
<evidence type="ECO:0000313" key="3">
    <source>
        <dbReference type="Proteomes" id="UP000471147"/>
    </source>
</evidence>
<name>A0A6I4LZK7_9SPHN</name>
<dbReference type="Pfam" id="PF13310">
    <property type="entry name" value="Virulence_RhuM"/>
    <property type="match status" value="1"/>
</dbReference>
<dbReference type="EMBL" id="SDWJ01000002">
    <property type="protein sequence ID" value="MVZ98349.1"/>
    <property type="molecule type" value="Genomic_DNA"/>
</dbReference>